<dbReference type="SUPFAM" id="SSF55681">
    <property type="entry name" value="Class II aaRS and biotin synthetases"/>
    <property type="match status" value="1"/>
</dbReference>
<dbReference type="InterPro" id="IPR045864">
    <property type="entry name" value="aa-tRNA-synth_II/BPL/LPL"/>
</dbReference>
<organism evidence="9 10">
    <name type="scientific">Thermodesulfobacterium geofontis</name>
    <dbReference type="NCBI Taxonomy" id="1295609"/>
    <lineage>
        <taxon>Bacteria</taxon>
        <taxon>Pseudomonadati</taxon>
        <taxon>Thermodesulfobacteriota</taxon>
        <taxon>Thermodesulfobacteria</taxon>
        <taxon>Thermodesulfobacteriales</taxon>
        <taxon>Thermodesulfobacteriaceae</taxon>
        <taxon>Thermodesulfobacterium</taxon>
    </lineage>
</organism>
<dbReference type="EC" id="6.1.1.14" evidence="2"/>
<keyword evidence="7" id="KW-0030">Aminoacyl-tRNA synthetase</keyword>
<comment type="catalytic activity">
    <reaction evidence="8">
        <text>tRNA(Gly) + glycine + ATP = glycyl-tRNA(Gly) + AMP + diphosphate</text>
        <dbReference type="Rhea" id="RHEA:16013"/>
        <dbReference type="Rhea" id="RHEA-COMP:9664"/>
        <dbReference type="Rhea" id="RHEA-COMP:9683"/>
        <dbReference type="ChEBI" id="CHEBI:30616"/>
        <dbReference type="ChEBI" id="CHEBI:33019"/>
        <dbReference type="ChEBI" id="CHEBI:57305"/>
        <dbReference type="ChEBI" id="CHEBI:78442"/>
        <dbReference type="ChEBI" id="CHEBI:78522"/>
        <dbReference type="ChEBI" id="CHEBI:456215"/>
        <dbReference type="EC" id="6.1.1.14"/>
    </reaction>
</comment>
<evidence type="ECO:0000256" key="3">
    <source>
        <dbReference type="ARBA" id="ARBA00022598"/>
    </source>
</evidence>
<keyword evidence="5" id="KW-0067">ATP-binding</keyword>
<dbReference type="PROSITE" id="PS50861">
    <property type="entry name" value="AA_TRNA_LIGASE_II_GLYAB"/>
    <property type="match status" value="1"/>
</dbReference>
<dbReference type="InterPro" id="IPR002310">
    <property type="entry name" value="Gly-tRNA_ligase_asu"/>
</dbReference>
<reference evidence="9 10" key="1">
    <citation type="submission" date="2018-01" db="EMBL/GenBank/DDBJ databases">
        <title>Metagenomic assembled genomes from two thermal pools in the Uzon Caldera, Kamchatka, Russia.</title>
        <authorList>
            <person name="Wilkins L."/>
            <person name="Ettinger C."/>
        </authorList>
    </citation>
    <scope>NUCLEOTIDE SEQUENCE [LARGE SCALE GENOMIC DNA]</scope>
    <source>
        <strain evidence="9">ARK-04</strain>
    </source>
</reference>
<dbReference type="Pfam" id="PF02091">
    <property type="entry name" value="tRNA-synt_2e"/>
    <property type="match status" value="1"/>
</dbReference>
<dbReference type="GO" id="GO:0004820">
    <property type="term" value="F:glycine-tRNA ligase activity"/>
    <property type="evidence" value="ECO:0007669"/>
    <property type="project" value="UniProtKB-EC"/>
</dbReference>
<dbReference type="InterPro" id="IPR006194">
    <property type="entry name" value="Gly-tRNA-synth_heterodimer"/>
</dbReference>
<dbReference type="EMBL" id="PNJD01000072">
    <property type="protein sequence ID" value="PMP98004.1"/>
    <property type="molecule type" value="Genomic_DNA"/>
</dbReference>
<evidence type="ECO:0000256" key="2">
    <source>
        <dbReference type="ARBA" id="ARBA00012829"/>
    </source>
</evidence>
<accession>A0A2N7QGB0</accession>
<dbReference type="PANTHER" id="PTHR30075:SF2">
    <property type="entry name" value="GLYCINE--TRNA LIGASE, CHLOROPLASTIC_MITOCHONDRIAL 2"/>
    <property type="match status" value="1"/>
</dbReference>
<evidence type="ECO:0000313" key="10">
    <source>
        <dbReference type="Proteomes" id="UP000235619"/>
    </source>
</evidence>
<dbReference type="GO" id="GO:0005829">
    <property type="term" value="C:cytosol"/>
    <property type="evidence" value="ECO:0007669"/>
    <property type="project" value="TreeGrafter"/>
</dbReference>
<sequence>MYFQDVITTLNKFWASKGCVILQPYDMEVGAGTFHPATFLRSLGTEPFSAAYV</sequence>
<comment type="similarity">
    <text evidence="1">Belongs to the class-II aminoacyl-tRNA synthetase family.</text>
</comment>
<name>A0A2N7QGB0_9BACT</name>
<evidence type="ECO:0000256" key="6">
    <source>
        <dbReference type="ARBA" id="ARBA00022917"/>
    </source>
</evidence>
<evidence type="ECO:0000256" key="4">
    <source>
        <dbReference type="ARBA" id="ARBA00022741"/>
    </source>
</evidence>
<evidence type="ECO:0000256" key="1">
    <source>
        <dbReference type="ARBA" id="ARBA00008226"/>
    </source>
</evidence>
<evidence type="ECO:0000313" key="9">
    <source>
        <dbReference type="EMBL" id="PMP98004.1"/>
    </source>
</evidence>
<protein>
    <recommendedName>
        <fullName evidence="2">glycine--tRNA ligase</fullName>
        <ecNumber evidence="2">6.1.1.14</ecNumber>
    </recommendedName>
</protein>
<comment type="caution">
    <text evidence="9">The sequence shown here is derived from an EMBL/GenBank/DDBJ whole genome shotgun (WGS) entry which is preliminary data.</text>
</comment>
<dbReference type="Proteomes" id="UP000235619">
    <property type="component" value="Unassembled WGS sequence"/>
</dbReference>
<evidence type="ECO:0000256" key="7">
    <source>
        <dbReference type="ARBA" id="ARBA00023146"/>
    </source>
</evidence>
<keyword evidence="4" id="KW-0547">Nucleotide-binding</keyword>
<dbReference type="GO" id="GO:0005524">
    <property type="term" value="F:ATP binding"/>
    <property type="evidence" value="ECO:0007669"/>
    <property type="project" value="UniProtKB-KW"/>
</dbReference>
<gene>
    <name evidence="9" type="ORF">C0169_01130</name>
</gene>
<evidence type="ECO:0000256" key="8">
    <source>
        <dbReference type="ARBA" id="ARBA00047937"/>
    </source>
</evidence>
<dbReference type="GO" id="GO:0006426">
    <property type="term" value="P:glycyl-tRNA aminoacylation"/>
    <property type="evidence" value="ECO:0007669"/>
    <property type="project" value="InterPro"/>
</dbReference>
<proteinExistence type="inferred from homology"/>
<dbReference type="AlphaFoldDB" id="A0A2N7QGB0"/>
<evidence type="ECO:0000256" key="5">
    <source>
        <dbReference type="ARBA" id="ARBA00022840"/>
    </source>
</evidence>
<keyword evidence="6" id="KW-0648">Protein biosynthesis</keyword>
<dbReference type="Gene3D" id="3.30.930.10">
    <property type="entry name" value="Bira Bifunctional Protein, Domain 2"/>
    <property type="match status" value="1"/>
</dbReference>
<keyword evidence="3 9" id="KW-0436">Ligase</keyword>
<dbReference type="PANTHER" id="PTHR30075">
    <property type="entry name" value="GLYCYL-TRNA SYNTHETASE"/>
    <property type="match status" value="1"/>
</dbReference>
<feature type="non-terminal residue" evidence="9">
    <location>
        <position position="53"/>
    </location>
</feature>